<dbReference type="PANTHER" id="PTHR42780">
    <property type="entry name" value="SOLEUCYL-TRNA SYNTHETASE"/>
    <property type="match status" value="1"/>
</dbReference>
<dbReference type="GO" id="GO:0008270">
    <property type="term" value="F:zinc ion binding"/>
    <property type="evidence" value="ECO:0007669"/>
    <property type="project" value="UniProtKB-UniRule"/>
</dbReference>
<evidence type="ECO:0000256" key="4">
    <source>
        <dbReference type="ARBA" id="ARBA00011245"/>
    </source>
</evidence>
<feature type="binding site" evidence="15">
    <location>
        <position position="603"/>
    </location>
    <ligand>
        <name>ATP</name>
        <dbReference type="ChEBI" id="CHEBI:30616"/>
    </ligand>
</feature>
<dbReference type="FunFam" id="3.40.50.620:FF:000075">
    <property type="entry name" value="Isoleucine--tRNA ligase"/>
    <property type="match status" value="1"/>
</dbReference>
<evidence type="ECO:0000256" key="7">
    <source>
        <dbReference type="ARBA" id="ARBA00022723"/>
    </source>
</evidence>
<feature type="short sequence motif" description="'KMSKS' region" evidence="15">
    <location>
        <begin position="600"/>
        <end position="604"/>
    </location>
</feature>
<evidence type="ECO:0000256" key="1">
    <source>
        <dbReference type="ARBA" id="ARBA00001947"/>
    </source>
</evidence>
<protein>
    <recommendedName>
        <fullName evidence="15">Isoleucine--tRNA ligase</fullName>
        <ecNumber evidence="15">6.1.1.5</ecNumber>
    </recommendedName>
    <alternativeName>
        <fullName evidence="15">Isoleucyl-tRNA synthetase</fullName>
        <shortName evidence="15">IleRS</shortName>
    </alternativeName>
</protein>
<keyword evidence="5 15" id="KW-0963">Cytoplasm</keyword>
<organism evidence="18 19">
    <name type="scientific">Thermoflexus hugenholtzii JAD2</name>
    <dbReference type="NCBI Taxonomy" id="877466"/>
    <lineage>
        <taxon>Bacteria</taxon>
        <taxon>Bacillati</taxon>
        <taxon>Chloroflexota</taxon>
        <taxon>Thermoflexia</taxon>
        <taxon>Thermoflexales</taxon>
        <taxon>Thermoflexaceae</taxon>
        <taxon>Thermoflexus</taxon>
    </lineage>
</organism>
<evidence type="ECO:0000256" key="12">
    <source>
        <dbReference type="ARBA" id="ARBA00023146"/>
    </source>
</evidence>
<dbReference type="GO" id="GO:0004822">
    <property type="term" value="F:isoleucine-tRNA ligase activity"/>
    <property type="evidence" value="ECO:0007669"/>
    <property type="project" value="UniProtKB-UniRule"/>
</dbReference>
<dbReference type="NCBIfam" id="TIGR00392">
    <property type="entry name" value="ileS"/>
    <property type="match status" value="1"/>
</dbReference>
<dbReference type="EC" id="6.1.1.5" evidence="15"/>
<dbReference type="InterPro" id="IPR013155">
    <property type="entry name" value="M/V/L/I-tRNA-synth_anticd-bd"/>
</dbReference>
<comment type="catalytic activity">
    <reaction evidence="14 15">
        <text>tRNA(Ile) + L-isoleucine + ATP = L-isoleucyl-tRNA(Ile) + AMP + diphosphate</text>
        <dbReference type="Rhea" id="RHEA:11060"/>
        <dbReference type="Rhea" id="RHEA-COMP:9666"/>
        <dbReference type="Rhea" id="RHEA-COMP:9695"/>
        <dbReference type="ChEBI" id="CHEBI:30616"/>
        <dbReference type="ChEBI" id="CHEBI:33019"/>
        <dbReference type="ChEBI" id="CHEBI:58045"/>
        <dbReference type="ChEBI" id="CHEBI:78442"/>
        <dbReference type="ChEBI" id="CHEBI:78528"/>
        <dbReference type="ChEBI" id="CHEBI:456215"/>
        <dbReference type="EC" id="6.1.1.5"/>
    </reaction>
</comment>
<feature type="domain" description="Aminoacyl-tRNA synthetase class Ia" evidence="16">
    <location>
        <begin position="17"/>
        <end position="639"/>
    </location>
</feature>
<evidence type="ECO:0000256" key="10">
    <source>
        <dbReference type="ARBA" id="ARBA00022840"/>
    </source>
</evidence>
<dbReference type="InterPro" id="IPR023586">
    <property type="entry name" value="Ile-tRNA-ligase_type2"/>
</dbReference>
<evidence type="ECO:0000256" key="2">
    <source>
        <dbReference type="ARBA" id="ARBA00004496"/>
    </source>
</evidence>
<dbReference type="GO" id="GO:0005737">
    <property type="term" value="C:cytoplasm"/>
    <property type="evidence" value="ECO:0007669"/>
    <property type="project" value="UniProtKB-SubCell"/>
</dbReference>
<dbReference type="InterPro" id="IPR009008">
    <property type="entry name" value="Val/Leu/Ile-tRNA-synth_edit"/>
</dbReference>
<dbReference type="CDD" id="cd07961">
    <property type="entry name" value="Anticodon_Ia_Ile_ABEc"/>
    <property type="match status" value="1"/>
</dbReference>
<dbReference type="InterPro" id="IPR002301">
    <property type="entry name" value="Ile-tRNA-ligase"/>
</dbReference>
<evidence type="ECO:0000259" key="17">
    <source>
        <dbReference type="Pfam" id="PF08264"/>
    </source>
</evidence>
<dbReference type="InterPro" id="IPR002300">
    <property type="entry name" value="aa-tRNA-synth_Ia"/>
</dbReference>
<dbReference type="InterPro" id="IPR014729">
    <property type="entry name" value="Rossmann-like_a/b/a_fold"/>
</dbReference>
<feature type="domain" description="Methionyl/Valyl/Leucyl/Isoleucyl-tRNA synthetase anticodon-binding" evidence="17">
    <location>
        <begin position="688"/>
        <end position="837"/>
    </location>
</feature>
<keyword evidence="7 15" id="KW-0479">Metal-binding</keyword>
<dbReference type="FunFam" id="3.40.50.620:FF:000063">
    <property type="entry name" value="Isoleucine--tRNA ligase"/>
    <property type="match status" value="1"/>
</dbReference>
<keyword evidence="10 15" id="KW-0067">ATP-binding</keyword>
<reference evidence="19" key="1">
    <citation type="submission" date="2017-06" db="EMBL/GenBank/DDBJ databases">
        <authorList>
            <person name="Varghese N."/>
            <person name="Submissions S."/>
        </authorList>
    </citation>
    <scope>NUCLEOTIDE SEQUENCE [LARGE SCALE GENOMIC DNA]</scope>
    <source>
        <strain evidence="19">JAD2</strain>
    </source>
</reference>
<dbReference type="GO" id="GO:0000049">
    <property type="term" value="F:tRNA binding"/>
    <property type="evidence" value="ECO:0007669"/>
    <property type="project" value="InterPro"/>
</dbReference>
<evidence type="ECO:0000313" key="18">
    <source>
        <dbReference type="EMBL" id="SNB60063.1"/>
    </source>
</evidence>
<dbReference type="SUPFAM" id="SSF52374">
    <property type="entry name" value="Nucleotidylyl transferase"/>
    <property type="match status" value="1"/>
</dbReference>
<dbReference type="InterPro" id="IPR009080">
    <property type="entry name" value="tRNAsynth_Ia_anticodon-bd"/>
</dbReference>
<dbReference type="Proteomes" id="UP000197025">
    <property type="component" value="Unassembled WGS sequence"/>
</dbReference>
<dbReference type="Gene3D" id="1.10.730.10">
    <property type="entry name" value="Isoleucyl-tRNA Synthetase, Domain 1"/>
    <property type="match status" value="1"/>
</dbReference>
<keyword evidence="12 15" id="KW-0030">Aminoacyl-tRNA synthetase</keyword>
<dbReference type="FunCoup" id="A0A212QKX6">
    <property type="interactions" value="433"/>
</dbReference>
<evidence type="ECO:0000256" key="3">
    <source>
        <dbReference type="ARBA" id="ARBA00007078"/>
    </source>
</evidence>
<evidence type="ECO:0000256" key="11">
    <source>
        <dbReference type="ARBA" id="ARBA00022917"/>
    </source>
</evidence>
<dbReference type="RefSeq" id="WP_088570304.1">
    <property type="nucleotide sequence ID" value="NZ_FYEK01000008.1"/>
</dbReference>
<evidence type="ECO:0000256" key="5">
    <source>
        <dbReference type="ARBA" id="ARBA00022490"/>
    </source>
</evidence>
<comment type="similarity">
    <text evidence="3 15">Belongs to the class-I aminoacyl-tRNA synthetase family. IleS type 2 subfamily.</text>
</comment>
<dbReference type="Gene3D" id="3.40.50.620">
    <property type="entry name" value="HUPs"/>
    <property type="match status" value="2"/>
</dbReference>
<accession>A0A212QKX6</accession>
<evidence type="ECO:0000256" key="6">
    <source>
        <dbReference type="ARBA" id="ARBA00022598"/>
    </source>
</evidence>
<dbReference type="SUPFAM" id="SSF50677">
    <property type="entry name" value="ValRS/IleRS/LeuRS editing domain"/>
    <property type="match status" value="1"/>
</dbReference>
<dbReference type="Gene3D" id="3.90.740.10">
    <property type="entry name" value="Valyl/Leucyl/Isoleucyl-tRNA synthetase, editing domain"/>
    <property type="match status" value="1"/>
</dbReference>
<evidence type="ECO:0000256" key="15">
    <source>
        <dbReference type="HAMAP-Rule" id="MF_02003"/>
    </source>
</evidence>
<evidence type="ECO:0000313" key="19">
    <source>
        <dbReference type="Proteomes" id="UP000197025"/>
    </source>
</evidence>
<evidence type="ECO:0000256" key="14">
    <source>
        <dbReference type="ARBA" id="ARBA00048359"/>
    </source>
</evidence>
<keyword evidence="11 15" id="KW-0648">Protein biosynthesis</keyword>
<dbReference type="EMBL" id="FYEK01000008">
    <property type="protein sequence ID" value="SNB60063.1"/>
    <property type="molecule type" value="Genomic_DNA"/>
</dbReference>
<dbReference type="SUPFAM" id="SSF47323">
    <property type="entry name" value="Anticodon-binding domain of a subclass of class I aminoacyl-tRNA synthetases"/>
    <property type="match status" value="1"/>
</dbReference>
<dbReference type="PANTHER" id="PTHR42780:SF1">
    <property type="entry name" value="ISOLEUCINE--TRNA LIGASE, CYTOPLASMIC"/>
    <property type="match status" value="1"/>
</dbReference>
<dbReference type="PRINTS" id="PR00984">
    <property type="entry name" value="TRNASYNTHILE"/>
</dbReference>
<dbReference type="Pfam" id="PF08264">
    <property type="entry name" value="Anticodon_1"/>
    <property type="match status" value="1"/>
</dbReference>
<comment type="function">
    <text evidence="13 15">Catalyzes the attachment of isoleucine to tRNA(Ile). As IleRS can inadvertently accommodate and process structurally similar amino acids such as valine, to avoid such errors it has two additional distinct tRNA(Ile)-dependent editing activities. One activity is designated as 'pretransfer' editing and involves the hydrolysis of activated Val-AMP. The other activity is designated 'posttransfer' editing and involves deacylation of mischarged Val-tRNA(Ile).</text>
</comment>
<keyword evidence="9 15" id="KW-0862">Zinc</keyword>
<sequence>MFEPVPARANFPQLEEQILAFWKEKRIFERSMEQTKGGPRYVFYEGPPTANGLPGIHHVLARAFKDLFPRYKTMRGYYCLRRGGWDTHGLPVELEVEKELGFTSKADIERYGVAAFNQRCKESVFRYVKEWETLTERIAFWIDLKDAYITLSNEYIESVWWILRQFWDRGLLYQSYKVVPYCPRCGTPLSDHEVALGYREDTEDPSVYVKFPLREEEGTYFLVWTTTPWTLPGNAALAVHPEATYAMVEQERDGEVERLILAEALLEQALQGDYRVVARMPGRELAGLRYRPLYTFLPIEKEAHYVVTAPFVSLEEGTGIVHIAPAFGAEDMQLGREHGLPVLVTVDPRGRFIDEVTPWRGMFVKDADPLIIEDLRRRGLLYFAGTYLHTYPFCWRCGTPLLYYARTSWFIETTRFKDRLVALNKTIRWYPPQIGEGRFGNWLENNVDWALSRERYWGIPLPIWECARCGHRECIGSYAELREKVEAAGFRWPEPWDPHKPYVDEVRYRCGRCGELMQRVPEVIDVWFDSGAMPVAQWHYPFENQELFREQFPADFICEGVDQTRGWFYSLHAIATLLFDSVAFKNVISLGLVLDEKGQKMSKSRGNVVDPWEVIHVHGADALRWYFYTVSPPGQERRISVNLVGDVVRTFLLTLWNTYRFFVTYARLDGFDPRAVPAPPVAERPPLDRWILAELHALIQEVTEALENYDPTTAGRRIAAFVDDLSNWYVRRSRRRFWKNENDVDKAAVYHTLYECLVTLSHLLAPFIPFTAEALYRNLVARVNPEAPESVHLSRWPEPDPSRVDERLRAEMRLVMRLASMGLAARNAARIRVRQPLARIAFRVRSPEEAEAVRRLADILLDELNIKELTFIADLTEVADPEIRVRPDRLGPRLGARFPLVQEALAGLPARTILRALQRGETVAVQVDGEVVDVGSEDLEVRYRPKPGWVFVAENDYVAAVWTELTDVLRKEGLAREVVRRIQELRKRADFDVADRIVTYYQADPKLAEAIAAHADYIQAETLSEQLLPMAPPPAAEAVERATIDGMSLLLGVLRVAKG</sequence>
<dbReference type="HAMAP" id="MF_02003">
    <property type="entry name" value="Ile_tRNA_synth_type2"/>
    <property type="match status" value="1"/>
</dbReference>
<dbReference type="Pfam" id="PF19302">
    <property type="entry name" value="DUF5915"/>
    <property type="match status" value="1"/>
</dbReference>
<dbReference type="GO" id="GO:0002161">
    <property type="term" value="F:aminoacyl-tRNA deacylase activity"/>
    <property type="evidence" value="ECO:0007669"/>
    <property type="project" value="InterPro"/>
</dbReference>
<dbReference type="InterPro" id="IPR033709">
    <property type="entry name" value="Anticodon_Ile_ABEc"/>
</dbReference>
<feature type="short sequence motif" description="'HIGH' region" evidence="15">
    <location>
        <begin position="48"/>
        <end position="58"/>
    </location>
</feature>
<evidence type="ECO:0000256" key="8">
    <source>
        <dbReference type="ARBA" id="ARBA00022741"/>
    </source>
</evidence>
<comment type="subunit">
    <text evidence="4 15">Monomer.</text>
</comment>
<dbReference type="OrthoDB" id="9810365at2"/>
<keyword evidence="19" id="KW-1185">Reference proteome</keyword>
<proteinExistence type="inferred from homology"/>
<dbReference type="AlphaFoldDB" id="A0A212QKX6"/>
<dbReference type="CDD" id="cd00818">
    <property type="entry name" value="IleRS_core"/>
    <property type="match status" value="1"/>
</dbReference>
<comment type="subcellular location">
    <subcellularLocation>
        <location evidence="2 15">Cytoplasm</location>
    </subcellularLocation>
</comment>
<dbReference type="GO" id="GO:0006428">
    <property type="term" value="P:isoleucyl-tRNA aminoacylation"/>
    <property type="evidence" value="ECO:0007669"/>
    <property type="project" value="UniProtKB-UniRule"/>
</dbReference>
<keyword evidence="8 15" id="KW-0547">Nucleotide-binding</keyword>
<name>A0A212QKX6_9CHLR</name>
<comment type="cofactor">
    <cofactor evidence="1 15">
        <name>Zn(2+)</name>
        <dbReference type="ChEBI" id="CHEBI:29105"/>
    </cofactor>
</comment>
<evidence type="ECO:0000256" key="13">
    <source>
        <dbReference type="ARBA" id="ARBA00025217"/>
    </source>
</evidence>
<dbReference type="Pfam" id="PF00133">
    <property type="entry name" value="tRNA-synt_1"/>
    <property type="match status" value="1"/>
</dbReference>
<evidence type="ECO:0000259" key="16">
    <source>
        <dbReference type="Pfam" id="PF00133"/>
    </source>
</evidence>
<dbReference type="GO" id="GO:0005524">
    <property type="term" value="F:ATP binding"/>
    <property type="evidence" value="ECO:0007669"/>
    <property type="project" value="UniProtKB-UniRule"/>
</dbReference>
<evidence type="ECO:0000256" key="9">
    <source>
        <dbReference type="ARBA" id="ARBA00022833"/>
    </source>
</evidence>
<gene>
    <name evidence="15" type="primary">ileS</name>
    <name evidence="18" type="ORF">SAMN02746019_00002950</name>
</gene>
<keyword evidence="6 15" id="KW-0436">Ligase</keyword>
<dbReference type="InParanoid" id="A0A212QKX6"/>
<comment type="domain">
    <text evidence="15">IleRS has two distinct active sites: one for aminoacylation and one for editing. The misactivated valine is translocated from the active site to the editing site, which sterically excludes the correctly activated isoleucine. The single editing site contains two valyl binding pockets, one specific for each substrate (Val-AMP or Val-tRNA(Ile)).</text>
</comment>